<dbReference type="AlphaFoldDB" id="A0A2A4FXP8"/>
<dbReference type="OrthoDB" id="7595655at2"/>
<evidence type="ECO:0000259" key="1">
    <source>
        <dbReference type="Pfam" id="PF12680"/>
    </source>
</evidence>
<dbReference type="InterPro" id="IPR037401">
    <property type="entry name" value="SnoaL-like"/>
</dbReference>
<dbReference type="Proteomes" id="UP000218934">
    <property type="component" value="Unassembled WGS sequence"/>
</dbReference>
<dbReference type="Gene3D" id="3.10.450.50">
    <property type="match status" value="1"/>
</dbReference>
<comment type="caution">
    <text evidence="2">The sequence shown here is derived from an EMBL/GenBank/DDBJ whole genome shotgun (WGS) entry which is preliminary data.</text>
</comment>
<evidence type="ECO:0000313" key="3">
    <source>
        <dbReference type="Proteomes" id="UP000218934"/>
    </source>
</evidence>
<proteinExistence type="predicted"/>
<organism evidence="2 3">
    <name type="scientific">Rhizorhabdus dicambivorans</name>
    <dbReference type="NCBI Taxonomy" id="1850238"/>
    <lineage>
        <taxon>Bacteria</taxon>
        <taxon>Pseudomonadati</taxon>
        <taxon>Pseudomonadota</taxon>
        <taxon>Alphaproteobacteria</taxon>
        <taxon>Sphingomonadales</taxon>
        <taxon>Sphingomonadaceae</taxon>
        <taxon>Rhizorhabdus</taxon>
    </lineage>
</organism>
<dbReference type="RefSeq" id="WP_066964659.1">
    <property type="nucleotide sequence ID" value="NZ_CP023449.1"/>
</dbReference>
<accession>A0A2A4FXP8</accession>
<keyword evidence="3" id="KW-1185">Reference proteome</keyword>
<dbReference type="SUPFAM" id="SSF54427">
    <property type="entry name" value="NTF2-like"/>
    <property type="match status" value="1"/>
</dbReference>
<dbReference type="Pfam" id="PF12680">
    <property type="entry name" value="SnoaL_2"/>
    <property type="match status" value="1"/>
</dbReference>
<name>A0A2A4FXP8_9SPHN</name>
<feature type="domain" description="SnoaL-like" evidence="1">
    <location>
        <begin position="12"/>
        <end position="112"/>
    </location>
</feature>
<protein>
    <recommendedName>
        <fullName evidence="1">SnoaL-like domain-containing protein</fullName>
    </recommendedName>
</protein>
<dbReference type="InterPro" id="IPR032710">
    <property type="entry name" value="NTF2-like_dom_sf"/>
</dbReference>
<reference evidence="2 3" key="1">
    <citation type="submission" date="2017-09" db="EMBL/GenBank/DDBJ databases">
        <title>The Catabolism of 3,6-Dichlorosalicylic acid is Initiated by the Cytochrome P450 Monooxygenase DsmABC in Rhizorhabdus dicambivorans Ndbn-20.</title>
        <authorList>
            <person name="Na L."/>
        </authorList>
    </citation>
    <scope>NUCLEOTIDE SEQUENCE [LARGE SCALE GENOMIC DNA]</scope>
    <source>
        <strain evidence="2 3">Ndbn-20m</strain>
    </source>
</reference>
<sequence length="139" mass="14900">MLDRVSILAAVDDAYARRASGDKVALDAIWAPGAVFELVGRSPLMAATLPTGPAAAMDVVSTLVDRVRFHSFERLDAVVEGGQAAIRWHITASAPGGAPFEIELFDLWSFDEQYRATRLVQFTDTALLVDRIGGAALLA</sequence>
<gene>
    <name evidence="2" type="ORF">COO09_05450</name>
</gene>
<dbReference type="KEGG" id="rdi:CMV14_00415"/>
<dbReference type="EMBL" id="NWUF01000004">
    <property type="protein sequence ID" value="PCE43224.1"/>
    <property type="molecule type" value="Genomic_DNA"/>
</dbReference>
<evidence type="ECO:0000313" key="2">
    <source>
        <dbReference type="EMBL" id="PCE43224.1"/>
    </source>
</evidence>